<comment type="caution">
    <text evidence="2">The sequence shown here is derived from an EMBL/GenBank/DDBJ whole genome shotgun (WGS) entry which is preliminary data.</text>
</comment>
<protein>
    <submittedName>
        <fullName evidence="2">Uncharacterized protein</fullName>
    </submittedName>
</protein>
<accession>A0A9Q0J5A2</accession>
<name>A0A9Q0J5A2_9ROSI</name>
<sequence>MNVMRRLKSIASGRTSISSDPGGDFGTKRVKVDQETEVNTNRESDIVDRSTTGLEQHMDSTSVETTASTSNLSSMPKTEKS</sequence>
<keyword evidence="3" id="KW-1185">Reference proteome</keyword>
<reference evidence="2" key="2">
    <citation type="journal article" date="2023" name="Plants (Basel)">
        <title>Annotation of the Turnera subulata (Passifloraceae) Draft Genome Reveals the S-Locus Evolved after the Divergence of Turneroideae from Passifloroideae in a Stepwise Manner.</title>
        <authorList>
            <person name="Henning P.M."/>
            <person name="Roalson E.H."/>
            <person name="Mir W."/>
            <person name="McCubbin A.G."/>
            <person name="Shore J.S."/>
        </authorList>
    </citation>
    <scope>NUCLEOTIDE SEQUENCE</scope>
    <source>
        <strain evidence="2">F60SS</strain>
    </source>
</reference>
<dbReference type="Proteomes" id="UP001141552">
    <property type="component" value="Unassembled WGS sequence"/>
</dbReference>
<gene>
    <name evidence="2" type="ORF">Tsubulata_039740</name>
</gene>
<feature type="non-terminal residue" evidence="2">
    <location>
        <position position="1"/>
    </location>
</feature>
<evidence type="ECO:0000256" key="1">
    <source>
        <dbReference type="SAM" id="MobiDB-lite"/>
    </source>
</evidence>
<evidence type="ECO:0000313" key="2">
    <source>
        <dbReference type="EMBL" id="KAJ4830176.1"/>
    </source>
</evidence>
<dbReference type="OrthoDB" id="272141at2759"/>
<organism evidence="2 3">
    <name type="scientific">Turnera subulata</name>
    <dbReference type="NCBI Taxonomy" id="218843"/>
    <lineage>
        <taxon>Eukaryota</taxon>
        <taxon>Viridiplantae</taxon>
        <taxon>Streptophyta</taxon>
        <taxon>Embryophyta</taxon>
        <taxon>Tracheophyta</taxon>
        <taxon>Spermatophyta</taxon>
        <taxon>Magnoliopsida</taxon>
        <taxon>eudicotyledons</taxon>
        <taxon>Gunneridae</taxon>
        <taxon>Pentapetalae</taxon>
        <taxon>rosids</taxon>
        <taxon>fabids</taxon>
        <taxon>Malpighiales</taxon>
        <taxon>Passifloraceae</taxon>
        <taxon>Turnera</taxon>
    </lineage>
</organism>
<proteinExistence type="predicted"/>
<feature type="region of interest" description="Disordered" evidence="1">
    <location>
        <begin position="1"/>
        <end position="81"/>
    </location>
</feature>
<dbReference type="EMBL" id="JAKUCV010005712">
    <property type="protein sequence ID" value="KAJ4830176.1"/>
    <property type="molecule type" value="Genomic_DNA"/>
</dbReference>
<dbReference type="AlphaFoldDB" id="A0A9Q0J5A2"/>
<feature type="compositionally biased region" description="Basic and acidic residues" evidence="1">
    <location>
        <begin position="26"/>
        <end position="48"/>
    </location>
</feature>
<reference evidence="2" key="1">
    <citation type="submission" date="2022-02" db="EMBL/GenBank/DDBJ databases">
        <authorList>
            <person name="Henning P.M."/>
            <person name="McCubbin A.G."/>
            <person name="Shore J.S."/>
        </authorList>
    </citation>
    <scope>NUCLEOTIDE SEQUENCE</scope>
    <source>
        <strain evidence="2">F60SS</strain>
        <tissue evidence="2">Leaves</tissue>
    </source>
</reference>
<feature type="compositionally biased region" description="Polar residues" evidence="1">
    <location>
        <begin position="49"/>
        <end position="81"/>
    </location>
</feature>
<evidence type="ECO:0000313" key="3">
    <source>
        <dbReference type="Proteomes" id="UP001141552"/>
    </source>
</evidence>